<dbReference type="Pfam" id="PF03808">
    <property type="entry name" value="Glyco_tran_WecG"/>
    <property type="match status" value="1"/>
</dbReference>
<dbReference type="PANTHER" id="PTHR34136:SF1">
    <property type="entry name" value="UDP-N-ACETYL-D-MANNOSAMINURONIC ACID TRANSFERASE"/>
    <property type="match status" value="1"/>
</dbReference>
<accession>B5L3X8</accession>
<dbReference type="SMR" id="B5L3X8"/>
<dbReference type="EMBL" id="CP056794">
    <property type="protein sequence ID" value="QLY96713.1"/>
    <property type="molecule type" value="Genomic_DNA"/>
</dbReference>
<dbReference type="PATRIC" id="fig|562.7967.peg.1082"/>
<sequence length="237" mass="27941">MIDNLIKRTPEINRLLENKRVTGVVTFVNPYSYYKIKEYNKISQLDYIYIDGILLLKLFNFVNGTKIKRHSFDYSSIAKTVFNYSIQNKMKIGLIGSKDYEIEQAVKNIRKKHPGIDISYFHSGYFSSLEEKSSVIDSVIKKSDIIICGLGTPAQEELALDIKIKSNEHLIFTCGGFFTQTASRADFYYPWIKRYNLMWLQRIVLYKHVRKRFFIDYPKFIVRFISENLMKIFTRSN</sequence>
<dbReference type="Proteomes" id="UP000512182">
    <property type="component" value="Chromosome"/>
</dbReference>
<dbReference type="CAZy" id="GT26">
    <property type="family name" value="Glycosyltransferase Family 26"/>
</dbReference>
<dbReference type="PANTHER" id="PTHR34136">
    <property type="match status" value="1"/>
</dbReference>
<dbReference type="RefSeq" id="WP_000566739.1">
    <property type="nucleotide sequence ID" value="NZ_CAJZPV010000010.1"/>
</dbReference>
<proteinExistence type="predicted"/>
<keyword evidence="1" id="KW-0328">Glycosyltransferase</keyword>
<dbReference type="EMBL" id="EU296410">
    <property type="protein sequence ID" value="ACD37062.1"/>
    <property type="molecule type" value="Genomic_DNA"/>
</dbReference>
<dbReference type="GO" id="GO:0016758">
    <property type="term" value="F:hexosyltransferase activity"/>
    <property type="evidence" value="ECO:0007669"/>
    <property type="project" value="TreeGrafter"/>
</dbReference>
<organism evidence="3">
    <name type="scientific">Escherichia coli</name>
    <dbReference type="NCBI Taxonomy" id="562"/>
    <lineage>
        <taxon>Bacteria</taxon>
        <taxon>Pseudomonadati</taxon>
        <taxon>Pseudomonadota</taxon>
        <taxon>Gammaproteobacteria</taxon>
        <taxon>Enterobacterales</taxon>
        <taxon>Enterobacteriaceae</taxon>
        <taxon>Escherichia</taxon>
    </lineage>
</organism>
<gene>
    <name evidence="3" type="primary">wfeD</name>
    <name evidence="4" type="ORF">HV109_08665</name>
</gene>
<dbReference type="AlphaFoldDB" id="B5L3X8"/>
<dbReference type="InterPro" id="IPR004629">
    <property type="entry name" value="WecG_TagA_CpsF"/>
</dbReference>
<name>B5L3X8_ECOLX</name>
<protein>
    <submittedName>
        <fullName evidence="4">WecB/TagA/CpsF family glycosyltransferase</fullName>
    </submittedName>
    <submittedName>
        <fullName evidence="3">WfeD</fullName>
    </submittedName>
</protein>
<reference evidence="3" key="1">
    <citation type="journal article" date="2008" name="FEMS Microbiol. Rev.">
        <title>Structure and genetics of Shigella O antigens.</title>
        <authorList>
            <person name="Liu B."/>
            <person name="Knirel Y.A."/>
            <person name="Feng L."/>
            <person name="Perepelov A.V."/>
            <person name="Senchenkova S.N."/>
            <person name="Wang Q."/>
            <person name="Reeves P.R."/>
            <person name="Wang L."/>
        </authorList>
    </citation>
    <scope>NUCLEOTIDE SEQUENCE</scope>
</reference>
<evidence type="ECO:0000313" key="4">
    <source>
        <dbReference type="EMBL" id="QLY96713.1"/>
    </source>
</evidence>
<evidence type="ECO:0000313" key="3">
    <source>
        <dbReference type="EMBL" id="ACD37062.1"/>
    </source>
</evidence>
<keyword evidence="2 4" id="KW-0808">Transferase</keyword>
<evidence type="ECO:0000256" key="2">
    <source>
        <dbReference type="ARBA" id="ARBA00022679"/>
    </source>
</evidence>
<dbReference type="CDD" id="cd06533">
    <property type="entry name" value="Glyco_transf_WecG_TagA"/>
    <property type="match status" value="1"/>
</dbReference>
<reference evidence="4 5" key="2">
    <citation type="submission" date="2020-06" db="EMBL/GenBank/DDBJ databases">
        <title>REHAB project genomes.</title>
        <authorList>
            <person name="Shaw L.P."/>
        </authorList>
    </citation>
    <scope>NUCLEOTIDE SEQUENCE [LARGE SCALE GENOMIC DNA]</scope>
    <source>
        <strain evidence="4 5">RHBSTW-00177</strain>
    </source>
</reference>
<evidence type="ECO:0000256" key="1">
    <source>
        <dbReference type="ARBA" id="ARBA00022676"/>
    </source>
</evidence>
<evidence type="ECO:0000313" key="5">
    <source>
        <dbReference type="Proteomes" id="UP000512182"/>
    </source>
</evidence>